<dbReference type="Proteomes" id="UP001230649">
    <property type="component" value="Unassembled WGS sequence"/>
</dbReference>
<sequence>MSPQGTHKIRVISAFAFFHLYAQEQQLQLATILWSMLEKKEPGNIIFGIQKGMNEPTRRSVPKEKQGQDVFFCHSPTSWKALWTNHIDSSLDVQADLVPSEGKGDNQMRDMIWSVRIV</sequence>
<accession>A0ACC2WPU6</accession>
<evidence type="ECO:0000313" key="2">
    <source>
        <dbReference type="Proteomes" id="UP001230649"/>
    </source>
</evidence>
<keyword evidence="2" id="KW-1185">Reference proteome</keyword>
<comment type="caution">
    <text evidence="1">The sequence shown here is derived from an EMBL/GenBank/DDBJ whole genome shotgun (WGS) entry which is preliminary data.</text>
</comment>
<evidence type="ECO:0000313" key="1">
    <source>
        <dbReference type="EMBL" id="KAJ9113488.1"/>
    </source>
</evidence>
<name>A0ACC2WPU6_9TREE</name>
<proteinExistence type="predicted"/>
<reference evidence="1" key="1">
    <citation type="submission" date="2023-04" db="EMBL/GenBank/DDBJ databases">
        <title>Draft Genome sequencing of Naganishia species isolated from polar environments using Oxford Nanopore Technology.</title>
        <authorList>
            <person name="Leo P."/>
            <person name="Venkateswaran K."/>
        </authorList>
    </citation>
    <scope>NUCLEOTIDE SEQUENCE</scope>
    <source>
        <strain evidence="1">MNA-CCFEE 5262</strain>
    </source>
</reference>
<organism evidence="1 2">
    <name type="scientific">Naganishia adeliensis</name>
    <dbReference type="NCBI Taxonomy" id="92952"/>
    <lineage>
        <taxon>Eukaryota</taxon>
        <taxon>Fungi</taxon>
        <taxon>Dikarya</taxon>
        <taxon>Basidiomycota</taxon>
        <taxon>Agaricomycotina</taxon>
        <taxon>Tremellomycetes</taxon>
        <taxon>Filobasidiales</taxon>
        <taxon>Filobasidiaceae</taxon>
        <taxon>Naganishia</taxon>
    </lineage>
</organism>
<dbReference type="EMBL" id="JASBWS010000012">
    <property type="protein sequence ID" value="KAJ9113488.1"/>
    <property type="molecule type" value="Genomic_DNA"/>
</dbReference>
<protein>
    <submittedName>
        <fullName evidence="1">Uncharacterized protein</fullName>
    </submittedName>
</protein>
<gene>
    <name evidence="1" type="ORF">QFC20_001839</name>
</gene>